<dbReference type="AlphaFoldDB" id="A0A2U1MZM0"/>
<dbReference type="GO" id="GO:0016301">
    <property type="term" value="F:kinase activity"/>
    <property type="evidence" value="ECO:0007669"/>
    <property type="project" value="UniProtKB-KW"/>
</dbReference>
<dbReference type="PANTHER" id="PTHR32410:SF161">
    <property type="entry name" value="DC1, ZINC FINGER, RING_FYVE_PHD-TYPE-RELATED"/>
    <property type="match status" value="1"/>
</dbReference>
<dbReference type="InterPro" id="IPR004146">
    <property type="entry name" value="DC1"/>
</dbReference>
<dbReference type="STRING" id="35608.A0A2U1MZM0"/>
<dbReference type="Pfam" id="PF03107">
    <property type="entry name" value="C1_2"/>
    <property type="match status" value="3"/>
</dbReference>
<accession>A0A2U1MZM0</accession>
<dbReference type="InterPro" id="IPR046349">
    <property type="entry name" value="C1-like_sf"/>
</dbReference>
<evidence type="ECO:0000259" key="2">
    <source>
        <dbReference type="Pfam" id="PF03107"/>
    </source>
</evidence>
<dbReference type="Proteomes" id="UP000245207">
    <property type="component" value="Unassembled WGS sequence"/>
</dbReference>
<evidence type="ECO:0000313" key="4">
    <source>
        <dbReference type="Proteomes" id="UP000245207"/>
    </source>
</evidence>
<feature type="domain" description="DC1" evidence="2">
    <location>
        <begin position="470"/>
        <end position="521"/>
    </location>
</feature>
<keyword evidence="3" id="KW-0418">Kinase</keyword>
<keyword evidence="4" id="KW-1185">Reference proteome</keyword>
<dbReference type="PANTHER" id="PTHR32410">
    <property type="entry name" value="CYSTEINE/HISTIDINE-RICH C1 DOMAIN FAMILY PROTEIN"/>
    <property type="match status" value="1"/>
</dbReference>
<organism evidence="3 4">
    <name type="scientific">Artemisia annua</name>
    <name type="common">Sweet wormwood</name>
    <dbReference type="NCBI Taxonomy" id="35608"/>
    <lineage>
        <taxon>Eukaryota</taxon>
        <taxon>Viridiplantae</taxon>
        <taxon>Streptophyta</taxon>
        <taxon>Embryophyta</taxon>
        <taxon>Tracheophyta</taxon>
        <taxon>Spermatophyta</taxon>
        <taxon>Magnoliopsida</taxon>
        <taxon>eudicotyledons</taxon>
        <taxon>Gunneridae</taxon>
        <taxon>Pentapetalae</taxon>
        <taxon>asterids</taxon>
        <taxon>campanulids</taxon>
        <taxon>Asterales</taxon>
        <taxon>Asteraceae</taxon>
        <taxon>Asteroideae</taxon>
        <taxon>Anthemideae</taxon>
        <taxon>Artemisiinae</taxon>
        <taxon>Artemisia</taxon>
    </lineage>
</organism>
<dbReference type="EMBL" id="PKPP01003979">
    <property type="protein sequence ID" value="PWA66705.1"/>
    <property type="molecule type" value="Genomic_DNA"/>
</dbReference>
<comment type="caution">
    <text evidence="3">The sequence shown here is derived from an EMBL/GenBank/DDBJ whole genome shotgun (WGS) entry which is preliminary data.</text>
</comment>
<reference evidence="3 4" key="1">
    <citation type="journal article" date="2018" name="Mol. Plant">
        <title>The genome of Artemisia annua provides insight into the evolution of Asteraceae family and artemisinin biosynthesis.</title>
        <authorList>
            <person name="Shen Q."/>
            <person name="Zhang L."/>
            <person name="Liao Z."/>
            <person name="Wang S."/>
            <person name="Yan T."/>
            <person name="Shi P."/>
            <person name="Liu M."/>
            <person name="Fu X."/>
            <person name="Pan Q."/>
            <person name="Wang Y."/>
            <person name="Lv Z."/>
            <person name="Lu X."/>
            <person name="Zhang F."/>
            <person name="Jiang W."/>
            <person name="Ma Y."/>
            <person name="Chen M."/>
            <person name="Hao X."/>
            <person name="Li L."/>
            <person name="Tang Y."/>
            <person name="Lv G."/>
            <person name="Zhou Y."/>
            <person name="Sun X."/>
            <person name="Brodelius P.E."/>
            <person name="Rose J.K.C."/>
            <person name="Tang K."/>
        </authorList>
    </citation>
    <scope>NUCLEOTIDE SEQUENCE [LARGE SCALE GENOMIC DNA]</scope>
    <source>
        <strain evidence="4">cv. Huhao1</strain>
        <tissue evidence="3">Leaf</tissue>
    </source>
</reference>
<dbReference type="InterPro" id="IPR053192">
    <property type="entry name" value="Vacuole_Formation_Reg"/>
</dbReference>
<protein>
    <submittedName>
        <fullName evidence="3">DC1, Protein kinase C, alpha/beta/gamma type</fullName>
    </submittedName>
</protein>
<dbReference type="SUPFAM" id="SSF57889">
    <property type="entry name" value="Cysteine-rich domain"/>
    <property type="match status" value="5"/>
</dbReference>
<proteinExistence type="predicted"/>
<dbReference type="OrthoDB" id="1596030at2759"/>
<name>A0A2U1MZM0_ARTAN</name>
<feature type="domain" description="DC1" evidence="2">
    <location>
        <begin position="148"/>
        <end position="192"/>
    </location>
</feature>
<keyword evidence="1" id="KW-0677">Repeat</keyword>
<evidence type="ECO:0000256" key="1">
    <source>
        <dbReference type="ARBA" id="ARBA00022737"/>
    </source>
</evidence>
<keyword evidence="3" id="KW-0808">Transferase</keyword>
<evidence type="ECO:0000313" key="3">
    <source>
        <dbReference type="EMBL" id="PWA66705.1"/>
    </source>
</evidence>
<gene>
    <name evidence="3" type="ORF">CTI12_AA327140</name>
</gene>
<feature type="domain" description="DC1" evidence="2">
    <location>
        <begin position="92"/>
        <end position="137"/>
    </location>
</feature>
<sequence length="651" mass="75585">MEFKELHLEEIQHEHPIILEDLQHMHRGYKEDDDEIDENDLITMQEFKCICDRCSLGIDWYHRYYYKCSSMSCNYSIHKFCAEICTTLQSPAHPSHILILKKGTTNWKCSSCLTDHDQDGIYYHCSTCNYKIDLRCATFLDQKTVHHPSHPHPLISVTLEPILSKCFACGEEHKGNFYHCTTCLNFSINSECLTLPIKCLTKHHSHMLTLCYSFSDQQYGSECRICEKELYNVWIYKCTYLTKKPERPRFPVHDESYNPLSQSRGVNEEIRDENGYLIHFSHEHPLVLIHNKINNDKASTSEVKSMSLHNPIKRIKRLCNGCVRPIMTMPFYKCSQGYDECSNFCLHESCTRLHTEIKCYECLHTLVLQQSGPLFWCRICKLPCNGFAYNCDTCGYNVDVHCGSRPSEIKHEAHLCDMYSTTEQSDRQRACHACRNIIDGRDTCYECKVCDYYLDCLCALHLPKKIRNKYDKHPLTLRYSPVENHKGQYFCEVCEDDLNPEKWFYHCSESGCSQSIHSACAPLILQSEQGVDAVHEDCVYKFINMKFGGVINTEDHVHPLSFVAGTISDGDCTKCGLDLQSKFILKCLQCKFAIHSYCESSITESAKQELVEMFKNLEKKREPKIKPHPQRVVTFYPEAIYRPETKPSKLL</sequence>